<dbReference type="PRINTS" id="PR00759">
    <property type="entry name" value="BASICPTASE"/>
</dbReference>
<dbReference type="EMBL" id="FR734169">
    <property type="protein sequence ID" value="CBY65969.1"/>
    <property type="molecule type" value="mRNA"/>
</dbReference>
<accession>F8K9Q3</accession>
<evidence type="ECO:0000259" key="3">
    <source>
        <dbReference type="PROSITE" id="PS50279"/>
    </source>
</evidence>
<feature type="chain" id="PRO_5003373631" evidence="2">
    <location>
        <begin position="23"/>
        <end position="84"/>
    </location>
</feature>
<dbReference type="CDD" id="cd00109">
    <property type="entry name" value="Kunitz-type"/>
    <property type="match status" value="1"/>
</dbReference>
<dbReference type="GO" id="GO:0004867">
    <property type="term" value="F:serine-type endopeptidase inhibitor activity"/>
    <property type="evidence" value="ECO:0007669"/>
    <property type="project" value="InterPro"/>
</dbReference>
<reference evidence="4" key="1">
    <citation type="submission" date="2010-12" db="EMBL/GenBank/DDBJ databases">
        <title>KSCI (Kassina senegalensis chymotrypsin inhibitor): a prototype Kunitz inhibitor from the skin secretion of an amphibian.</title>
        <authorList>
            <person name="Wang L."/>
            <person name="Zhou M."/>
            <person name="Wang H."/>
            <person name="Chen T."/>
            <person name="Shaw C."/>
        </authorList>
    </citation>
    <scope>NUCLEOTIDE SEQUENCE</scope>
    <source>
        <tissue evidence="4">Skin</tissue>
    </source>
</reference>
<evidence type="ECO:0000256" key="2">
    <source>
        <dbReference type="SAM" id="SignalP"/>
    </source>
</evidence>
<dbReference type="InterPro" id="IPR002223">
    <property type="entry name" value="Kunitz_BPTI"/>
</dbReference>
<keyword evidence="1" id="KW-1015">Disulfide bond</keyword>
<dbReference type="SMART" id="SM00131">
    <property type="entry name" value="KU"/>
    <property type="match status" value="1"/>
</dbReference>
<feature type="domain" description="BPTI/Kunitz inhibitor" evidence="3">
    <location>
        <begin position="29"/>
        <end position="79"/>
    </location>
</feature>
<sequence length="84" mass="9124">MKTLILLTALTCSLLFMTSSTAADVPKFCDLSPDPGPCFGHMNHYYYDPSTNSCKPFVYGGCQGNGNNFQTVKECEIACRSVDG</sequence>
<dbReference type="SUPFAM" id="SSF57362">
    <property type="entry name" value="BPTI-like"/>
    <property type="match status" value="1"/>
</dbReference>
<keyword evidence="2" id="KW-0732">Signal</keyword>
<dbReference type="PROSITE" id="PS50279">
    <property type="entry name" value="BPTI_KUNITZ_2"/>
    <property type="match status" value="1"/>
</dbReference>
<dbReference type="Gene3D" id="4.10.410.10">
    <property type="entry name" value="Pancreatic trypsin inhibitor Kunitz domain"/>
    <property type="match status" value="1"/>
</dbReference>
<dbReference type="InterPro" id="IPR020901">
    <property type="entry name" value="Prtase_inh_Kunz-CS"/>
</dbReference>
<dbReference type="PROSITE" id="PS00280">
    <property type="entry name" value="BPTI_KUNITZ_1"/>
    <property type="match status" value="1"/>
</dbReference>
<gene>
    <name evidence="4" type="primary">CI</name>
</gene>
<dbReference type="Pfam" id="PF00014">
    <property type="entry name" value="Kunitz_BPTI"/>
    <property type="match status" value="1"/>
</dbReference>
<dbReference type="InterPro" id="IPR036880">
    <property type="entry name" value="Kunitz_BPTI_sf"/>
</dbReference>
<protein>
    <submittedName>
        <fullName evidence="4">Chymotrypsin inhibitor</fullName>
    </submittedName>
</protein>
<dbReference type="AlphaFoldDB" id="F8K9Q3"/>
<evidence type="ECO:0000313" key="4">
    <source>
        <dbReference type="EMBL" id="CBY65969.1"/>
    </source>
</evidence>
<dbReference type="FunFam" id="4.10.410.10:FF:000004">
    <property type="entry name" value="Tissue factor pathway inhibitor"/>
    <property type="match status" value="1"/>
</dbReference>
<dbReference type="InterPro" id="IPR050098">
    <property type="entry name" value="TFPI/VKTCI-like"/>
</dbReference>
<name>F8K9Q3_KASSE</name>
<organism evidence="4">
    <name type="scientific">Kassina senegalensis</name>
    <name type="common">Senegal running frog</name>
    <dbReference type="NCBI Taxonomy" id="8415"/>
    <lineage>
        <taxon>Eukaryota</taxon>
        <taxon>Metazoa</taxon>
        <taxon>Chordata</taxon>
        <taxon>Craniata</taxon>
        <taxon>Vertebrata</taxon>
        <taxon>Euteleostomi</taxon>
        <taxon>Amphibia</taxon>
        <taxon>Batrachia</taxon>
        <taxon>Anura</taxon>
        <taxon>Neobatrachia</taxon>
        <taxon>Microhyloidea</taxon>
        <taxon>Hyperoliidae</taxon>
        <taxon>Kassina</taxon>
    </lineage>
</organism>
<evidence type="ECO:0000256" key="1">
    <source>
        <dbReference type="ARBA" id="ARBA00023157"/>
    </source>
</evidence>
<feature type="signal peptide" evidence="2">
    <location>
        <begin position="1"/>
        <end position="22"/>
    </location>
</feature>
<dbReference type="PANTHER" id="PTHR10083">
    <property type="entry name" value="KUNITZ-TYPE PROTEASE INHIBITOR-RELATED"/>
    <property type="match status" value="1"/>
</dbReference>
<proteinExistence type="evidence at transcript level"/>